<dbReference type="AlphaFoldDB" id="A0A0F7ZSS7"/>
<organism evidence="2 3">
    <name type="scientific">Hirsutella minnesotensis 3608</name>
    <dbReference type="NCBI Taxonomy" id="1043627"/>
    <lineage>
        <taxon>Eukaryota</taxon>
        <taxon>Fungi</taxon>
        <taxon>Dikarya</taxon>
        <taxon>Ascomycota</taxon>
        <taxon>Pezizomycotina</taxon>
        <taxon>Sordariomycetes</taxon>
        <taxon>Hypocreomycetidae</taxon>
        <taxon>Hypocreales</taxon>
        <taxon>Ophiocordycipitaceae</taxon>
        <taxon>Hirsutella</taxon>
    </lineage>
</organism>
<sequence length="401" mass="42865">MSLQRSKKTPDFLKPPSPSHSGLQDGPLSPPPKRPTTRPPELRVDAQQCDEYLLAVSQDKEREDGGELRRFIWGDAGSPAMESVEGCANHGKVVVSQYMDDGEPSCSSVTDGEESCDGDEKAGNIETLPGALDCFDNGYGLGRGRARSASCPGQAPSSRYSSAAWDDFFTGSDGPCHETRRSGLPEMDSGRYHQQQQQQQQQQRDASVSSQSSDSPAPTPWRRTGEALAASIASSWDSDTDSEDDSESDAPSLGESASSPPSSPISEPLSPETSPGLGAFDFILPADLDIPLGLHHHRILSKHPLGTAAVVPKPLFVRPFLGLGVTGASPTADSILLSLGPPLELSSHDMSGRNLLDELPFPLQDPELPSFDVWVATMPAPPLEFAARCAWRVRNGAPGWI</sequence>
<keyword evidence="3" id="KW-1185">Reference proteome</keyword>
<dbReference type="Proteomes" id="UP000054481">
    <property type="component" value="Unassembled WGS sequence"/>
</dbReference>
<protein>
    <submittedName>
        <fullName evidence="2">Uncharacterized protein</fullName>
    </submittedName>
</protein>
<proteinExistence type="predicted"/>
<feature type="compositionally biased region" description="Basic and acidic residues" evidence="1">
    <location>
        <begin position="175"/>
        <end position="191"/>
    </location>
</feature>
<feature type="compositionally biased region" description="Low complexity" evidence="1">
    <location>
        <begin position="249"/>
        <end position="274"/>
    </location>
</feature>
<accession>A0A0F7ZSS7</accession>
<name>A0A0F7ZSS7_9HYPO</name>
<feature type="region of interest" description="Disordered" evidence="1">
    <location>
        <begin position="1"/>
        <end position="47"/>
    </location>
</feature>
<evidence type="ECO:0000313" key="2">
    <source>
        <dbReference type="EMBL" id="KJZ71883.1"/>
    </source>
</evidence>
<feature type="region of interest" description="Disordered" evidence="1">
    <location>
        <begin position="103"/>
        <end position="129"/>
    </location>
</feature>
<feature type="compositionally biased region" description="Pro residues" evidence="1">
    <location>
        <begin position="28"/>
        <end position="38"/>
    </location>
</feature>
<evidence type="ECO:0000313" key="3">
    <source>
        <dbReference type="Proteomes" id="UP000054481"/>
    </source>
</evidence>
<dbReference type="EMBL" id="KQ030558">
    <property type="protein sequence ID" value="KJZ71883.1"/>
    <property type="molecule type" value="Genomic_DNA"/>
</dbReference>
<feature type="compositionally biased region" description="Low complexity" evidence="1">
    <location>
        <begin position="194"/>
        <end position="215"/>
    </location>
</feature>
<gene>
    <name evidence="2" type="ORF">HIM_08728</name>
</gene>
<feature type="compositionally biased region" description="Acidic residues" evidence="1">
    <location>
        <begin position="238"/>
        <end position="248"/>
    </location>
</feature>
<feature type="region of interest" description="Disordered" evidence="1">
    <location>
        <begin position="145"/>
        <end position="274"/>
    </location>
</feature>
<reference evidence="2 3" key="1">
    <citation type="journal article" date="2014" name="Genome Biol. Evol.">
        <title>Comparative genomics and transcriptomics analyses reveal divergent lifestyle features of nematode endoparasitic fungus Hirsutella minnesotensis.</title>
        <authorList>
            <person name="Lai Y."/>
            <person name="Liu K."/>
            <person name="Zhang X."/>
            <person name="Zhang X."/>
            <person name="Li K."/>
            <person name="Wang N."/>
            <person name="Shu C."/>
            <person name="Wu Y."/>
            <person name="Wang C."/>
            <person name="Bushley K.E."/>
            <person name="Xiang M."/>
            <person name="Liu X."/>
        </authorList>
    </citation>
    <scope>NUCLEOTIDE SEQUENCE [LARGE SCALE GENOMIC DNA]</scope>
    <source>
        <strain evidence="2 3">3608</strain>
    </source>
</reference>
<evidence type="ECO:0000256" key="1">
    <source>
        <dbReference type="SAM" id="MobiDB-lite"/>
    </source>
</evidence>